<name>A0AAV7KCS6_9METZ</name>
<gene>
    <name evidence="1" type="ORF">LOD99_15834</name>
</gene>
<organism evidence="1 2">
    <name type="scientific">Oopsacas minuta</name>
    <dbReference type="NCBI Taxonomy" id="111878"/>
    <lineage>
        <taxon>Eukaryota</taxon>
        <taxon>Metazoa</taxon>
        <taxon>Porifera</taxon>
        <taxon>Hexactinellida</taxon>
        <taxon>Hexasterophora</taxon>
        <taxon>Lyssacinosida</taxon>
        <taxon>Leucopsacidae</taxon>
        <taxon>Oopsacas</taxon>
    </lineage>
</organism>
<keyword evidence="2" id="KW-1185">Reference proteome</keyword>
<evidence type="ECO:0000313" key="2">
    <source>
        <dbReference type="Proteomes" id="UP001165289"/>
    </source>
</evidence>
<proteinExistence type="predicted"/>
<reference evidence="1 2" key="1">
    <citation type="journal article" date="2023" name="BMC Biol.">
        <title>The compact genome of the sponge Oopsacas minuta (Hexactinellida) is lacking key metazoan core genes.</title>
        <authorList>
            <person name="Santini S."/>
            <person name="Schenkelaars Q."/>
            <person name="Jourda C."/>
            <person name="Duchesne M."/>
            <person name="Belahbib H."/>
            <person name="Rocher C."/>
            <person name="Selva M."/>
            <person name="Riesgo A."/>
            <person name="Vervoort M."/>
            <person name="Leys S.P."/>
            <person name="Kodjabachian L."/>
            <person name="Le Bivic A."/>
            <person name="Borchiellini C."/>
            <person name="Claverie J.M."/>
            <person name="Renard E."/>
        </authorList>
    </citation>
    <scope>NUCLEOTIDE SEQUENCE [LARGE SCALE GENOMIC DNA]</scope>
    <source>
        <strain evidence="1">SPO-2</strain>
    </source>
</reference>
<accession>A0AAV7KCS6</accession>
<sequence>MQATPAQQQKLSVLEDFPLSLTLTNFNTEVAELYNTSVINKNKVADLENKRRLAVHAKNNKRSYYKGKDDMREMADEIEEMIRVRKQLIAEKTALLIEIQKYSMYN</sequence>
<dbReference type="AlphaFoldDB" id="A0AAV7KCS6"/>
<evidence type="ECO:0000313" key="1">
    <source>
        <dbReference type="EMBL" id="KAI6658121.1"/>
    </source>
</evidence>
<protein>
    <recommendedName>
        <fullName evidence="3">BZIP domain-containing protein</fullName>
    </recommendedName>
</protein>
<dbReference type="Proteomes" id="UP001165289">
    <property type="component" value="Unassembled WGS sequence"/>
</dbReference>
<evidence type="ECO:0008006" key="3">
    <source>
        <dbReference type="Google" id="ProtNLM"/>
    </source>
</evidence>
<comment type="caution">
    <text evidence="1">The sequence shown here is derived from an EMBL/GenBank/DDBJ whole genome shotgun (WGS) entry which is preliminary data.</text>
</comment>
<dbReference type="EMBL" id="JAKMXF010000110">
    <property type="protein sequence ID" value="KAI6658121.1"/>
    <property type="molecule type" value="Genomic_DNA"/>
</dbReference>